<feature type="region of interest" description="Disordered" evidence="1">
    <location>
        <begin position="23"/>
        <end position="45"/>
    </location>
</feature>
<dbReference type="EMBL" id="JAESDN010000001">
    <property type="protein sequence ID" value="KAG7057888.1"/>
    <property type="molecule type" value="Genomic_DNA"/>
</dbReference>
<protein>
    <submittedName>
        <fullName evidence="2">Uncharacterized protein</fullName>
    </submittedName>
</protein>
<name>A0A9P7RG58_9PEZI</name>
<evidence type="ECO:0000256" key="1">
    <source>
        <dbReference type="SAM" id="MobiDB-lite"/>
    </source>
</evidence>
<proteinExistence type="predicted"/>
<evidence type="ECO:0000313" key="3">
    <source>
        <dbReference type="Proteomes" id="UP000699042"/>
    </source>
</evidence>
<dbReference type="AlphaFoldDB" id="A0A9P7RG58"/>
<evidence type="ECO:0000313" key="2">
    <source>
        <dbReference type="EMBL" id="KAG7057888.1"/>
    </source>
</evidence>
<dbReference type="Proteomes" id="UP000699042">
    <property type="component" value="Unassembled WGS sequence"/>
</dbReference>
<accession>A0A9P7RG58</accession>
<gene>
    <name evidence="2" type="ORF">JMJ77_005270</name>
</gene>
<organism evidence="2 3">
    <name type="scientific">Colletotrichum scovillei</name>
    <dbReference type="NCBI Taxonomy" id="1209932"/>
    <lineage>
        <taxon>Eukaryota</taxon>
        <taxon>Fungi</taxon>
        <taxon>Dikarya</taxon>
        <taxon>Ascomycota</taxon>
        <taxon>Pezizomycotina</taxon>
        <taxon>Sordariomycetes</taxon>
        <taxon>Hypocreomycetidae</taxon>
        <taxon>Glomerellales</taxon>
        <taxon>Glomerellaceae</taxon>
        <taxon>Colletotrichum</taxon>
        <taxon>Colletotrichum acutatum species complex</taxon>
    </lineage>
</organism>
<reference evidence="2" key="1">
    <citation type="submission" date="2021-05" db="EMBL/GenBank/DDBJ databases">
        <title>Comparative genomics of three Colletotrichum scovillei strains and genetic complementation revealed genes involved fungal growth and virulence on chili pepper.</title>
        <authorList>
            <person name="Hsieh D.-K."/>
            <person name="Chuang S.-C."/>
            <person name="Chen C.-Y."/>
            <person name="Chao Y.-T."/>
            <person name="Lu M.-Y.J."/>
            <person name="Lee M.-H."/>
            <person name="Shih M.-C."/>
        </authorList>
    </citation>
    <scope>NUCLEOTIDE SEQUENCE</scope>
    <source>
        <strain evidence="2">Coll-153</strain>
    </source>
</reference>
<comment type="caution">
    <text evidence="2">The sequence shown here is derived from an EMBL/GenBank/DDBJ whole genome shotgun (WGS) entry which is preliminary data.</text>
</comment>
<sequence length="45" mass="5321">MPQDCSPKPFLFSRQFRMNARSCRRDRLKLSSQENKKEKGMMGSL</sequence>
<keyword evidence="3" id="KW-1185">Reference proteome</keyword>